<dbReference type="PANTHER" id="PTHR43531:SF11">
    <property type="entry name" value="METHYL-ACCEPTING CHEMOTAXIS PROTEIN 3"/>
    <property type="match status" value="1"/>
</dbReference>
<sequence length="516" mass="54205">MRFGLASKLYLLTASLLASTFVIIGVGAFFEHDLAQSTAKISNEYVPFAGTARQMKLDAVQVQQWLTDISATRGLDGLNDGFDMAAEHHQSFLDGVGQFRQLYEAQGNSQGLERLDRLESGFENYYSVGRDMAAAYVADGPTSGNLMMGRFDEAASAMTEALDPFIAEQLEALDAAMEHTDGLMKRFGSVAIVLVLIVCGAGAGFAVYLVRSITGPISRVIEGLTEGGEDLDLASKNLERSSRSIAEGATGQAANIEETSAALEQLGAMMHHNAEAADEANRVGAGMKNSASEGRGAMTHMSETMHKIKQSSDETARIIKTIDEIAFQTNLLALNAAVEAARAGDAGRGFAVVADEVRNLATRSADAARSTSEMISEAQDISKEGVVAAGQMNDLLGRIHSDVEKVDELFSGVARANQEQAKGIDQIRTAVNRMEQVTQSNAASAEETSSSSTDLTSNAADLQAMLATLRAVVYGDNGNGAGAGSSRGPRLGGFGGGSKTGQSRTGNSSGSDRMAA</sequence>
<keyword evidence="3" id="KW-0807">Transducer</keyword>
<dbReference type="GO" id="GO:0006935">
    <property type="term" value="P:chemotaxis"/>
    <property type="evidence" value="ECO:0007669"/>
    <property type="project" value="UniProtKB-KW"/>
</dbReference>
<feature type="transmembrane region" description="Helical" evidence="5">
    <location>
        <begin position="9"/>
        <end position="30"/>
    </location>
</feature>
<evidence type="ECO:0000256" key="3">
    <source>
        <dbReference type="PROSITE-ProRule" id="PRU00284"/>
    </source>
</evidence>
<evidence type="ECO:0000259" key="6">
    <source>
        <dbReference type="PROSITE" id="PS50111"/>
    </source>
</evidence>
<feature type="domain" description="Methyl-accepting transducer" evidence="6">
    <location>
        <begin position="227"/>
        <end position="456"/>
    </location>
</feature>
<dbReference type="GO" id="GO:0005886">
    <property type="term" value="C:plasma membrane"/>
    <property type="evidence" value="ECO:0007669"/>
    <property type="project" value="TreeGrafter"/>
</dbReference>
<proteinExistence type="inferred from homology"/>
<dbReference type="InterPro" id="IPR004090">
    <property type="entry name" value="Chemotax_Me-accpt_rcpt"/>
</dbReference>
<dbReference type="GO" id="GO:0007165">
    <property type="term" value="P:signal transduction"/>
    <property type="evidence" value="ECO:0007669"/>
    <property type="project" value="UniProtKB-KW"/>
</dbReference>
<comment type="caution">
    <text evidence="7">The sequence shown here is derived from an EMBL/GenBank/DDBJ whole genome shotgun (WGS) entry which is preliminary data.</text>
</comment>
<dbReference type="Pfam" id="PF00015">
    <property type="entry name" value="MCPsignal"/>
    <property type="match status" value="1"/>
</dbReference>
<feature type="compositionally biased region" description="Polar residues" evidence="4">
    <location>
        <begin position="500"/>
        <end position="516"/>
    </location>
</feature>
<gene>
    <name evidence="7" type="ORF">KDA27_09745</name>
</gene>
<reference evidence="7" key="1">
    <citation type="submission" date="2020-04" db="EMBL/GenBank/DDBJ databases">
        <authorList>
            <person name="Zhang T."/>
        </authorList>
    </citation>
    <scope>NUCLEOTIDE SEQUENCE</scope>
    <source>
        <strain evidence="7">HKST-UBA02</strain>
    </source>
</reference>
<evidence type="ECO:0000313" key="7">
    <source>
        <dbReference type="EMBL" id="MCA9756073.1"/>
    </source>
</evidence>
<dbReference type="Proteomes" id="UP000739538">
    <property type="component" value="Unassembled WGS sequence"/>
</dbReference>
<feature type="region of interest" description="Disordered" evidence="4">
    <location>
        <begin position="480"/>
        <end position="516"/>
    </location>
</feature>
<keyword evidence="5" id="KW-0812">Transmembrane</keyword>
<protein>
    <recommendedName>
        <fullName evidence="6">Methyl-accepting transducer domain-containing protein</fullName>
    </recommendedName>
</protein>
<dbReference type="CDD" id="cd11386">
    <property type="entry name" value="MCP_signal"/>
    <property type="match status" value="1"/>
</dbReference>
<dbReference type="AlphaFoldDB" id="A0A956NBT1"/>
<keyword evidence="1" id="KW-0145">Chemotaxis</keyword>
<reference evidence="7" key="2">
    <citation type="journal article" date="2021" name="Microbiome">
        <title>Successional dynamics and alternative stable states in a saline activated sludge microbial community over 9 years.</title>
        <authorList>
            <person name="Wang Y."/>
            <person name="Ye J."/>
            <person name="Ju F."/>
            <person name="Liu L."/>
            <person name="Boyd J.A."/>
            <person name="Deng Y."/>
            <person name="Parks D.H."/>
            <person name="Jiang X."/>
            <person name="Yin X."/>
            <person name="Woodcroft B.J."/>
            <person name="Tyson G.W."/>
            <person name="Hugenholtz P."/>
            <person name="Polz M.F."/>
            <person name="Zhang T."/>
        </authorList>
    </citation>
    <scope>NUCLEOTIDE SEQUENCE</scope>
    <source>
        <strain evidence="7">HKST-UBA02</strain>
    </source>
</reference>
<dbReference type="Gene3D" id="1.10.287.950">
    <property type="entry name" value="Methyl-accepting chemotaxis protein"/>
    <property type="match status" value="1"/>
</dbReference>
<organism evidence="7 8">
    <name type="scientific">Eiseniibacteriota bacterium</name>
    <dbReference type="NCBI Taxonomy" id="2212470"/>
    <lineage>
        <taxon>Bacteria</taxon>
        <taxon>Candidatus Eiseniibacteriota</taxon>
    </lineage>
</organism>
<keyword evidence="5" id="KW-1133">Transmembrane helix</keyword>
<comment type="similarity">
    <text evidence="2">Belongs to the methyl-accepting chemotaxis (MCP) protein family.</text>
</comment>
<dbReference type="InterPro" id="IPR004089">
    <property type="entry name" value="MCPsignal_dom"/>
</dbReference>
<dbReference type="EMBL" id="JAGQHS010000041">
    <property type="protein sequence ID" value="MCA9756073.1"/>
    <property type="molecule type" value="Genomic_DNA"/>
</dbReference>
<evidence type="ECO:0000256" key="2">
    <source>
        <dbReference type="ARBA" id="ARBA00029447"/>
    </source>
</evidence>
<evidence type="ECO:0000256" key="5">
    <source>
        <dbReference type="SAM" id="Phobius"/>
    </source>
</evidence>
<dbReference type="PANTHER" id="PTHR43531">
    <property type="entry name" value="PROTEIN ICFG"/>
    <property type="match status" value="1"/>
</dbReference>
<evidence type="ECO:0000256" key="1">
    <source>
        <dbReference type="ARBA" id="ARBA00022500"/>
    </source>
</evidence>
<evidence type="ECO:0000256" key="4">
    <source>
        <dbReference type="SAM" id="MobiDB-lite"/>
    </source>
</evidence>
<dbReference type="SUPFAM" id="SSF58104">
    <property type="entry name" value="Methyl-accepting chemotaxis protein (MCP) signaling domain"/>
    <property type="match status" value="1"/>
</dbReference>
<dbReference type="PROSITE" id="PS50111">
    <property type="entry name" value="CHEMOTAXIS_TRANSDUC_2"/>
    <property type="match status" value="1"/>
</dbReference>
<dbReference type="GO" id="GO:0004888">
    <property type="term" value="F:transmembrane signaling receptor activity"/>
    <property type="evidence" value="ECO:0007669"/>
    <property type="project" value="InterPro"/>
</dbReference>
<dbReference type="PRINTS" id="PR00260">
    <property type="entry name" value="CHEMTRNSDUCR"/>
</dbReference>
<evidence type="ECO:0000313" key="8">
    <source>
        <dbReference type="Proteomes" id="UP000739538"/>
    </source>
</evidence>
<feature type="compositionally biased region" description="Gly residues" evidence="4">
    <location>
        <begin position="480"/>
        <end position="499"/>
    </location>
</feature>
<keyword evidence="5" id="KW-0472">Membrane</keyword>
<accession>A0A956NBT1</accession>
<dbReference type="SMART" id="SM00283">
    <property type="entry name" value="MA"/>
    <property type="match status" value="1"/>
</dbReference>
<name>A0A956NBT1_UNCEI</name>
<dbReference type="InterPro" id="IPR051310">
    <property type="entry name" value="MCP_chemotaxis"/>
</dbReference>
<feature type="transmembrane region" description="Helical" evidence="5">
    <location>
        <begin position="187"/>
        <end position="210"/>
    </location>
</feature>